<dbReference type="CDD" id="cd00009">
    <property type="entry name" value="AAA"/>
    <property type="match status" value="1"/>
</dbReference>
<dbReference type="SMART" id="SM00382">
    <property type="entry name" value="AAA"/>
    <property type="match status" value="3"/>
</dbReference>
<feature type="domain" description="AAA+ ATPase" evidence="4">
    <location>
        <begin position="364"/>
        <end position="482"/>
    </location>
</feature>
<evidence type="ECO:0000259" key="4">
    <source>
        <dbReference type="SMART" id="SM00382"/>
    </source>
</evidence>
<keyword evidence="3" id="KW-0067">ATP-binding</keyword>
<dbReference type="InterPro" id="IPR041627">
    <property type="entry name" value="AAA_lid_6"/>
</dbReference>
<dbReference type="InterPro" id="IPR003959">
    <property type="entry name" value="ATPase_AAA_core"/>
</dbReference>
<evidence type="ECO:0000256" key="2">
    <source>
        <dbReference type="ARBA" id="ARBA00022741"/>
    </source>
</evidence>
<name>A0ABS4E8R9_9FIRM</name>
<dbReference type="EMBL" id="JAGGJX010000001">
    <property type="protein sequence ID" value="MBP1854330.1"/>
    <property type="molecule type" value="Genomic_DNA"/>
</dbReference>
<keyword evidence="2" id="KW-0547">Nucleotide-binding</keyword>
<dbReference type="Gene3D" id="3.40.50.300">
    <property type="entry name" value="P-loop containing nucleotide triphosphate hydrolases"/>
    <property type="match status" value="4"/>
</dbReference>
<evidence type="ECO:0000256" key="1">
    <source>
        <dbReference type="ARBA" id="ARBA00010378"/>
    </source>
</evidence>
<keyword evidence="6" id="KW-1185">Reference proteome</keyword>
<dbReference type="Pfam" id="PF17866">
    <property type="entry name" value="AAA_lid_6"/>
    <property type="match status" value="1"/>
</dbReference>
<protein>
    <submittedName>
        <fullName evidence="5">Replication-associated recombination protein RarA</fullName>
    </submittedName>
</protein>
<dbReference type="InterPro" id="IPR003593">
    <property type="entry name" value="AAA+_ATPase"/>
</dbReference>
<dbReference type="InterPro" id="IPR000641">
    <property type="entry name" value="CbxX/CfxQ"/>
</dbReference>
<dbReference type="Pfam" id="PF00004">
    <property type="entry name" value="AAA"/>
    <property type="match status" value="2"/>
</dbReference>
<dbReference type="InterPro" id="IPR027417">
    <property type="entry name" value="P-loop_NTPase"/>
</dbReference>
<proteinExistence type="inferred from homology"/>
<dbReference type="PRINTS" id="PR00819">
    <property type="entry name" value="CBXCFQXSUPER"/>
</dbReference>
<evidence type="ECO:0000313" key="6">
    <source>
        <dbReference type="Proteomes" id="UP000767291"/>
    </source>
</evidence>
<dbReference type="Proteomes" id="UP000767291">
    <property type="component" value="Unassembled WGS sequence"/>
</dbReference>
<evidence type="ECO:0000256" key="3">
    <source>
        <dbReference type="ARBA" id="ARBA00022840"/>
    </source>
</evidence>
<accession>A0ABS4E8R9</accession>
<dbReference type="PANTHER" id="PTHR43392:SF2">
    <property type="entry name" value="AAA-TYPE ATPASE FAMILY PROTEIN _ ANKYRIN REPEAT FAMILY PROTEIN"/>
    <property type="match status" value="1"/>
</dbReference>
<gene>
    <name evidence="5" type="ORF">J2Z43_000720</name>
</gene>
<dbReference type="RefSeq" id="WP_209455867.1">
    <property type="nucleotide sequence ID" value="NZ_BAAACS010000017.1"/>
</dbReference>
<feature type="domain" description="AAA+ ATPase" evidence="4">
    <location>
        <begin position="632"/>
        <end position="785"/>
    </location>
</feature>
<dbReference type="Gene3D" id="1.10.8.60">
    <property type="match status" value="1"/>
</dbReference>
<reference evidence="5 6" key="1">
    <citation type="submission" date="2021-03" db="EMBL/GenBank/DDBJ databases">
        <title>Genomic Encyclopedia of Type Strains, Phase IV (KMG-IV): sequencing the most valuable type-strain genomes for metagenomic binning, comparative biology and taxonomic classification.</title>
        <authorList>
            <person name="Goeker M."/>
        </authorList>
    </citation>
    <scope>NUCLEOTIDE SEQUENCE [LARGE SCALE GENOMIC DNA]</scope>
    <source>
        <strain evidence="5 6">DSM 1289</strain>
    </source>
</reference>
<evidence type="ECO:0000313" key="5">
    <source>
        <dbReference type="EMBL" id="MBP1854330.1"/>
    </source>
</evidence>
<dbReference type="PANTHER" id="PTHR43392">
    <property type="entry name" value="AAA-TYPE ATPASE FAMILY PROTEIN / ANKYRIN REPEAT FAMILY PROTEIN"/>
    <property type="match status" value="1"/>
</dbReference>
<comment type="similarity">
    <text evidence="1">Belongs to the CbxX/CfxQ family.</text>
</comment>
<comment type="caution">
    <text evidence="5">The sequence shown here is derived from an EMBL/GenBank/DDBJ whole genome shotgun (WGS) entry which is preliminary data.</text>
</comment>
<dbReference type="InterPro" id="IPR050773">
    <property type="entry name" value="CbxX/CfxQ_RuBisCO_ESX"/>
</dbReference>
<organism evidence="5 6">
    <name type="scientific">Metaclostridioides mangenotii</name>
    <dbReference type="NCBI Taxonomy" id="1540"/>
    <lineage>
        <taxon>Bacteria</taxon>
        <taxon>Bacillati</taxon>
        <taxon>Bacillota</taxon>
        <taxon>Clostridia</taxon>
        <taxon>Peptostreptococcales</taxon>
        <taxon>Peptostreptococcaceae</taxon>
        <taxon>Metaclostridioides</taxon>
    </lineage>
</organism>
<sequence length="1130" mass="130333">MEFKNNSIKEKLTTVEKELTDRLIGQDKFISDLCSFFYEKFKNNECGMLFLIGDEETGKKTSVRTIFESIDYSKPQNSNSSNNTKIVELDLSSYSFNFGYYAFLTDLYEALNSDTECILFKHADKADADTIRILSKIHPNSHIELDDEYVVKNKFMVKASDGDKNSIKSMDCKDKFLVFTANDLFFDLEKTMGSEFIKKVDALLYTKQLNKEEKSELLEREVINAIKTIESQFKVDIVAQRGDTDEYTKLYKFIQKNYRRDSNFGVSEYVSYIFTKPITNLMYRKSDEGIKTAAIYVENEDIFCKFHGESYNLRDYSTPTLEEAKYKLNSIIGIKDLKNFIDNIKTNYKVQKIRERLGLQTSNISLNMIFAGNAGTGKTNVARITFEYLNALGVLSKGVFKEVSKADFITENTADVAKRTNDIITSAIGGVLFVDEAYSLCESDEDKVGKEIVDALLKGIEDNRDDLVVILAGYEEDMEKFLSFNQGLKSRFPNWIHFEDYNPREMYEIAVNIADSKGYRIANDVKIGLIDLFERNQFAGKNDLGNARFVRNVVENAIMDASKKYLTNREKEIDLLEKDNFNFKVNTKFDLENKLKELIGLPQVKDLLRSQYKLIIAQEKRRAAGINTKVEQNLNMVFVGNSGTGKTSVARIVAEMLNSMGVLKLGQLIETNRSSFVAETLVDTPKKTEDKFKEAIGGILYIDEAYTLCSDHIGKLAFENLLNLINTYSDDVIVILSGHEDKMKEFFESNSGLQSKFPLWTVFEDYEPNELFDMATRLIESKGFRISNSGFKALKNSFIFVSDSIEEQSRNGRLVKNYVEDIIRNQSIRVAEKESNIYDMNLIISTDIDKSNIINTDSEFNLEDNLNRLTFNEDIKKFFREQYKFIKIQNKRKKYGLYRDSRNYQNMILVGEQGTGKKPAIKLISKMYYSLGFIDYKKPVILDSAEIISAYENKESVYDLLNKHLGKILIIDRVNKFFEDNRHKEILQYVYKFVEENSKKIIVAFIDESEKYDKNLTEYKSQNYIFPILLKFGNRGPHELYNLTHNLINESGLMLEKDIECFLEKTIEDLYFSDLIGLKNSRIAEAFVDVLIRVQSSRIFDNKIGFEGINLINKDDVVGSKERIIDQYKK</sequence>
<feature type="domain" description="AAA+ ATPase" evidence="4">
    <location>
        <begin position="903"/>
        <end position="1110"/>
    </location>
</feature>
<dbReference type="SUPFAM" id="SSF52540">
    <property type="entry name" value="P-loop containing nucleoside triphosphate hydrolases"/>
    <property type="match status" value="3"/>
</dbReference>